<comment type="caution">
    <text evidence="7">The sequence shown here is derived from an EMBL/GenBank/DDBJ whole genome shotgun (WGS) entry which is preliminary data.</text>
</comment>
<organism evidence="7 8">
    <name type="scientific">Allonocardiopsis opalescens</name>
    <dbReference type="NCBI Taxonomy" id="1144618"/>
    <lineage>
        <taxon>Bacteria</taxon>
        <taxon>Bacillati</taxon>
        <taxon>Actinomycetota</taxon>
        <taxon>Actinomycetes</taxon>
        <taxon>Streptosporangiales</taxon>
        <taxon>Allonocardiopsis</taxon>
    </lineage>
</organism>
<dbReference type="InterPro" id="IPR014746">
    <property type="entry name" value="Gln_synth/guanido_kin_cat_dom"/>
</dbReference>
<evidence type="ECO:0000256" key="3">
    <source>
        <dbReference type="ARBA" id="ARBA00022840"/>
    </source>
</evidence>
<dbReference type="EMBL" id="PVZC01000001">
    <property type="protein sequence ID" value="PRY02216.1"/>
    <property type="molecule type" value="Genomic_DNA"/>
</dbReference>
<dbReference type="NCBIfam" id="TIGR03444">
    <property type="entry name" value="EgtA_Cys_ligase"/>
    <property type="match status" value="1"/>
</dbReference>
<protein>
    <recommendedName>
        <fullName evidence="5">Glutamate--cysteine ligase EgtA</fullName>
        <ecNumber evidence="5">6.3.2.2</ecNumber>
    </recommendedName>
    <alternativeName>
        <fullName evidence="5">Gamma-glutamylcysteine synthase</fullName>
        <shortName evidence="5">GCS</shortName>
        <shortName evidence="5">Gamma-ECS</shortName>
    </alternativeName>
</protein>
<keyword evidence="2 5" id="KW-0547">Nucleotide-binding</keyword>
<evidence type="ECO:0000256" key="1">
    <source>
        <dbReference type="ARBA" id="ARBA00022598"/>
    </source>
</evidence>
<comment type="similarity">
    <text evidence="5 6">Belongs to the glutamate--cysteine ligase type 2 family. EgtA subfamily.</text>
</comment>
<evidence type="ECO:0000256" key="4">
    <source>
        <dbReference type="ARBA" id="ARBA00048819"/>
    </source>
</evidence>
<reference evidence="7 8" key="1">
    <citation type="submission" date="2018-03" db="EMBL/GenBank/DDBJ databases">
        <title>Genomic Encyclopedia of Archaeal and Bacterial Type Strains, Phase II (KMG-II): from individual species to whole genera.</title>
        <authorList>
            <person name="Goeker M."/>
        </authorList>
    </citation>
    <scope>NUCLEOTIDE SEQUENCE [LARGE SCALE GENOMIC DNA]</scope>
    <source>
        <strain evidence="7 8">DSM 45601</strain>
    </source>
</reference>
<dbReference type="InterPro" id="IPR006336">
    <property type="entry name" value="GCS2"/>
</dbReference>
<evidence type="ECO:0000313" key="8">
    <source>
        <dbReference type="Proteomes" id="UP000237846"/>
    </source>
</evidence>
<keyword evidence="8" id="KW-1185">Reference proteome</keyword>
<dbReference type="PANTHER" id="PTHR34378:SF1">
    <property type="entry name" value="GLUTAMATE--CYSTEINE LIGASE, CHLOROPLASTIC"/>
    <property type="match status" value="1"/>
</dbReference>
<keyword evidence="1 5" id="KW-0436">Ligase</keyword>
<comment type="pathway">
    <text evidence="5">Amino-acid biosynthesis; ergothioneine biosynthesis.</text>
</comment>
<dbReference type="Gene3D" id="3.30.590.20">
    <property type="match status" value="1"/>
</dbReference>
<dbReference type="Proteomes" id="UP000237846">
    <property type="component" value="Unassembled WGS sequence"/>
</dbReference>
<dbReference type="GO" id="GO:0005524">
    <property type="term" value="F:ATP binding"/>
    <property type="evidence" value="ECO:0007669"/>
    <property type="project" value="UniProtKB-UniRule"/>
</dbReference>
<accession>A0A2T0QE44</accession>
<comment type="function">
    <text evidence="5">Catalyzes the synthesis of gamma-glutamylcysteine (gamma-GC). This compound is used as substrate for the biosynthesis of the low-molecular thiol compound ergothioneine.</text>
</comment>
<comment type="catalytic activity">
    <reaction evidence="4 5 6">
        <text>L-cysteine + L-glutamate + ATP = gamma-L-glutamyl-L-cysteine + ADP + phosphate + H(+)</text>
        <dbReference type="Rhea" id="RHEA:13285"/>
        <dbReference type="ChEBI" id="CHEBI:15378"/>
        <dbReference type="ChEBI" id="CHEBI:29985"/>
        <dbReference type="ChEBI" id="CHEBI:30616"/>
        <dbReference type="ChEBI" id="CHEBI:35235"/>
        <dbReference type="ChEBI" id="CHEBI:43474"/>
        <dbReference type="ChEBI" id="CHEBI:58173"/>
        <dbReference type="ChEBI" id="CHEBI:456216"/>
        <dbReference type="EC" id="6.3.2.2"/>
    </reaction>
</comment>
<dbReference type="EC" id="6.3.2.2" evidence="5"/>
<keyword evidence="3 5" id="KW-0067">ATP-binding</keyword>
<evidence type="ECO:0000256" key="5">
    <source>
        <dbReference type="HAMAP-Rule" id="MF_02034"/>
    </source>
</evidence>
<dbReference type="AlphaFoldDB" id="A0A2T0QE44"/>
<gene>
    <name evidence="5" type="primary">egtA</name>
    <name evidence="7" type="ORF">CLV72_101817</name>
</gene>
<dbReference type="SUPFAM" id="SSF55931">
    <property type="entry name" value="Glutamine synthetase/guanido kinase"/>
    <property type="match status" value="1"/>
</dbReference>
<evidence type="ECO:0000313" key="7">
    <source>
        <dbReference type="EMBL" id="PRY02216.1"/>
    </source>
</evidence>
<dbReference type="PIRSF" id="PIRSF017901">
    <property type="entry name" value="GCL"/>
    <property type="match status" value="1"/>
</dbReference>
<dbReference type="GO" id="GO:0052699">
    <property type="term" value="P:ergothioneine biosynthetic process"/>
    <property type="evidence" value="ECO:0007669"/>
    <property type="project" value="UniProtKB-UniRule"/>
</dbReference>
<evidence type="ECO:0000256" key="6">
    <source>
        <dbReference type="PIRNR" id="PIRNR017901"/>
    </source>
</evidence>
<proteinExistence type="inferred from homology"/>
<dbReference type="InterPro" id="IPR017809">
    <property type="entry name" value="EgtA_Actinobacteria"/>
</dbReference>
<sequence>MNAGRGAGKALIGQVSAAILLGREWHSPSARVRGAAQEVAVAYLTEDDVLDHVRGVCFKTGPPGLVGIESEWLVIDPEHPHVPVPLRTVAPVVDAGGPPPAGSALTYEPGGQLELSSLPQPGLAAAFRAMATDLADLDGRLAAVGLCLSGHGLDPHRSVERQLAVPRYAAMEAYFDARGRAGRLMMCSTASVQICLDIGLDAEDARARWRRVHQLGPVLVAAFANSPLYRGRPTGWRSTRQAIWASCDPARTRPVRRGDPLSAWAEYVLDAPLMAIRREDAPWIVDPGLRFGEWLAGKLHGHPTRDDLEYHLTTLFPPVRPRGWLELRMVDALPRHWWPVPVAVATALLDDPAAARAADDCTAALAEAAGPEGGWRAAARHGPADPAIAEAARCCFAAARDALPRMGAHELIPVVDAYIELYVERGRCPADDLIHEERR</sequence>
<evidence type="ECO:0000256" key="2">
    <source>
        <dbReference type="ARBA" id="ARBA00022741"/>
    </source>
</evidence>
<dbReference type="UniPathway" id="UPA01014"/>
<dbReference type="InterPro" id="IPR035434">
    <property type="entry name" value="GCL_bact_plant"/>
</dbReference>
<dbReference type="PANTHER" id="PTHR34378">
    <property type="entry name" value="GLUTAMATE--CYSTEINE LIGASE, CHLOROPLASTIC"/>
    <property type="match status" value="1"/>
</dbReference>
<dbReference type="Pfam" id="PF04107">
    <property type="entry name" value="GCS2"/>
    <property type="match status" value="1"/>
</dbReference>
<dbReference type="GO" id="GO:0006750">
    <property type="term" value="P:glutathione biosynthetic process"/>
    <property type="evidence" value="ECO:0007669"/>
    <property type="project" value="UniProtKB-UniRule"/>
</dbReference>
<name>A0A2T0QE44_9ACTN</name>
<dbReference type="HAMAP" id="MF_02034">
    <property type="entry name" value="EgtA"/>
    <property type="match status" value="1"/>
</dbReference>
<dbReference type="GO" id="GO:0004357">
    <property type="term" value="F:glutamate-cysteine ligase activity"/>
    <property type="evidence" value="ECO:0007669"/>
    <property type="project" value="UniProtKB-UniRule"/>
</dbReference>